<dbReference type="RefSeq" id="WP_338258632.1">
    <property type="nucleotide sequence ID" value="NZ_BSRI01000003.1"/>
</dbReference>
<reference evidence="1 2" key="1">
    <citation type="submission" date="2023-02" db="EMBL/GenBank/DDBJ databases">
        <title>Dictyobacter halimunensis sp. nov., a new member of the class Ktedonobacteria from forest soil in a geothermal area.</title>
        <authorList>
            <person name="Rachmania M.K."/>
            <person name="Ningsih F."/>
            <person name="Sakai Y."/>
            <person name="Yabe S."/>
            <person name="Yokota A."/>
            <person name="Sjamsuridzal W."/>
        </authorList>
    </citation>
    <scope>NUCLEOTIDE SEQUENCE [LARGE SCALE GENOMIC DNA]</scope>
    <source>
        <strain evidence="1 2">S3.2.2.5</strain>
    </source>
</reference>
<evidence type="ECO:0000313" key="2">
    <source>
        <dbReference type="Proteomes" id="UP001344906"/>
    </source>
</evidence>
<proteinExistence type="predicted"/>
<gene>
    <name evidence="1" type="ORF">KDH_80200</name>
</gene>
<dbReference type="Proteomes" id="UP001344906">
    <property type="component" value="Unassembled WGS sequence"/>
</dbReference>
<organism evidence="1 2">
    <name type="scientific">Dictyobacter halimunensis</name>
    <dbReference type="NCBI Taxonomy" id="3026934"/>
    <lineage>
        <taxon>Bacteria</taxon>
        <taxon>Bacillati</taxon>
        <taxon>Chloroflexota</taxon>
        <taxon>Ktedonobacteria</taxon>
        <taxon>Ktedonobacterales</taxon>
        <taxon>Dictyobacteraceae</taxon>
        <taxon>Dictyobacter</taxon>
    </lineage>
</organism>
<sequence length="182" mass="20563">MAIRMSDAEYAQLLSVVLERKRETSITKIMPPTLPEGYQSLGMPQPLSGDHEGWWITLALHIRLDVLGMLTYDEDGKKVAFLAAPEAILSVFAILDNLMDLAADCSAAFTDDHEREIFMLWQAWKAVQEPETTTTQCVWCWYEQHPGEAFPAQESSSCCARHKHQVQVLKGGGLASWQRQQR</sequence>
<keyword evidence="2" id="KW-1185">Reference proteome</keyword>
<name>A0ABQ6G7Y0_9CHLR</name>
<accession>A0ABQ6G7Y0</accession>
<evidence type="ECO:0000313" key="1">
    <source>
        <dbReference type="EMBL" id="GLV61204.1"/>
    </source>
</evidence>
<comment type="caution">
    <text evidence="1">The sequence shown here is derived from an EMBL/GenBank/DDBJ whole genome shotgun (WGS) entry which is preliminary data.</text>
</comment>
<dbReference type="EMBL" id="BSRI01000003">
    <property type="protein sequence ID" value="GLV61204.1"/>
    <property type="molecule type" value="Genomic_DNA"/>
</dbReference>
<protein>
    <submittedName>
        <fullName evidence="1">Uncharacterized protein</fullName>
    </submittedName>
</protein>